<dbReference type="Proteomes" id="UP000006671">
    <property type="component" value="Unassembled WGS sequence"/>
</dbReference>
<name>D2VW99_NAEGR</name>
<accession>D2VW99</accession>
<sequence>MLYNTYFNKWCLVEELVKKKFYSEVVSDFCYLDIKLRKELTSFWLGNDPINQDDINGLSADYSCDYFALCLLLLIFKEKKHDDFLSMDSKLEDLADLLEMNPSLIYFKELEQCNSEFNFQAFVGEFSKKGKVLSQTSNSTLLNLLLNNDDIDLYSYTNERYELVQPLLIISSAETQMEEQVDVFNEPLILTEDDALTDDDSVEMARADQDGYSSVSETQSIVFPYDDLPSLNEDTLSSLVIKPDVSGLNLIVEYEKKESATIADDESIDFNEKEEEEIFDTSKETVLLINRYNENGYIEEEAIIEPPVKDVIQLNEELDAFEMELFFEKQMDKDDCNKSDEGPPIWYNICFGNADHCEVEEDDEEEDVEEDSSDRGGISSDSENDHNVHRPIKKSKYFK</sequence>
<keyword evidence="3" id="KW-1185">Reference proteome</keyword>
<dbReference type="RefSeq" id="XP_002671610.1">
    <property type="nucleotide sequence ID" value="XM_002671564.1"/>
</dbReference>
<reference evidence="2 3" key="1">
    <citation type="journal article" date="2010" name="Cell">
        <title>The genome of Naegleria gruberi illuminates early eukaryotic versatility.</title>
        <authorList>
            <person name="Fritz-Laylin L.K."/>
            <person name="Prochnik S.E."/>
            <person name="Ginger M.L."/>
            <person name="Dacks J.B."/>
            <person name="Carpenter M.L."/>
            <person name="Field M.C."/>
            <person name="Kuo A."/>
            <person name="Paredez A."/>
            <person name="Chapman J."/>
            <person name="Pham J."/>
            <person name="Shu S."/>
            <person name="Neupane R."/>
            <person name="Cipriano M."/>
            <person name="Mancuso J."/>
            <person name="Tu H."/>
            <person name="Salamov A."/>
            <person name="Lindquist E."/>
            <person name="Shapiro H."/>
            <person name="Lucas S."/>
            <person name="Grigoriev I.V."/>
            <person name="Cande W.Z."/>
            <person name="Fulton C."/>
            <person name="Rokhsar D.S."/>
            <person name="Dawson S.C."/>
        </authorList>
    </citation>
    <scope>NUCLEOTIDE SEQUENCE [LARGE SCALE GENOMIC DNA]</scope>
    <source>
        <strain evidence="2 3">NEG-M</strain>
    </source>
</reference>
<dbReference type="VEuPathDB" id="AmoebaDB:NAEGRDRAFT_73306"/>
<proteinExistence type="predicted"/>
<dbReference type="InParanoid" id="D2VW99"/>
<evidence type="ECO:0000256" key="1">
    <source>
        <dbReference type="SAM" id="MobiDB-lite"/>
    </source>
</evidence>
<organism evidence="3">
    <name type="scientific">Naegleria gruberi</name>
    <name type="common">Amoeba</name>
    <dbReference type="NCBI Taxonomy" id="5762"/>
    <lineage>
        <taxon>Eukaryota</taxon>
        <taxon>Discoba</taxon>
        <taxon>Heterolobosea</taxon>
        <taxon>Tetramitia</taxon>
        <taxon>Eutetramitia</taxon>
        <taxon>Vahlkampfiidae</taxon>
        <taxon>Naegleria</taxon>
    </lineage>
</organism>
<evidence type="ECO:0000313" key="3">
    <source>
        <dbReference type="Proteomes" id="UP000006671"/>
    </source>
</evidence>
<dbReference type="EMBL" id="GG738904">
    <property type="protein sequence ID" value="EFC38866.1"/>
    <property type="molecule type" value="Genomic_DNA"/>
</dbReference>
<dbReference type="AlphaFoldDB" id="D2VW99"/>
<feature type="compositionally biased region" description="Acidic residues" evidence="1">
    <location>
        <begin position="358"/>
        <end position="372"/>
    </location>
</feature>
<feature type="region of interest" description="Disordered" evidence="1">
    <location>
        <begin position="357"/>
        <end position="399"/>
    </location>
</feature>
<gene>
    <name evidence="2" type="ORF">NAEGRDRAFT_73306</name>
</gene>
<protein>
    <submittedName>
        <fullName evidence="2">Predicted protein</fullName>
    </submittedName>
</protein>
<feature type="compositionally biased region" description="Basic residues" evidence="1">
    <location>
        <begin position="389"/>
        <end position="399"/>
    </location>
</feature>
<dbReference type="GeneID" id="8858637"/>
<dbReference type="KEGG" id="ngr:NAEGRDRAFT_73306"/>
<evidence type="ECO:0000313" key="2">
    <source>
        <dbReference type="EMBL" id="EFC38866.1"/>
    </source>
</evidence>